<keyword evidence="4" id="KW-1185">Reference proteome</keyword>
<feature type="signal peptide" evidence="2">
    <location>
        <begin position="1"/>
        <end position="20"/>
    </location>
</feature>
<accession>A0ABS5V335</accession>
<proteinExistence type="predicted"/>
<name>A0ABS5V335_9GAMM</name>
<evidence type="ECO:0000256" key="1">
    <source>
        <dbReference type="SAM" id="MobiDB-lite"/>
    </source>
</evidence>
<dbReference type="RefSeq" id="WP_214506303.1">
    <property type="nucleotide sequence ID" value="NZ_JAHEPS010000002.1"/>
</dbReference>
<sequence length="495" mass="51502">MIRAFFVVLLLLGLALPAAARVSHVSINKSQFTLGEHPRLRVNVVSDKGDFSRIEFLIRQGKSEEKLMLEPVNNFLVLLTGVEDVTDASAELVVREYVINEWHDYKVIPLFGGNERLARAAQKPVKADKALASTARTAVPVSAQAASAVSSGQMTDSKAMPSAVKVAAVKPVAAKPDPATLAAINAAAVMPEPVELQRVKPVPVKPEPVKPEPVKSVAIKPAADKPEVADKLEVAAAVKQEVKQDVKPEPIAIAAVSAAAAAGTASTAESALADSSKTDALAESGKADSRAEPLTAASAKPGEPAPQFASSVNSAQEADVNAETASMGAATTAPVSTETVSTELGSTETASTEPVSTEPGRQAAGAAPTQATAQADADAQVAREASTQTQVAATQAIATQAVETEAPSAAGEGCRVEYKQGETLWRIASRYAPAWNTNVYGTMLALHDANPGAFRSGKISGMKQGAKFDCPSPAVLSRYPDAREARKQFEARQTE</sequence>
<dbReference type="NCBIfam" id="TIGR03505">
    <property type="entry name" value="FimV_core"/>
    <property type="match status" value="1"/>
</dbReference>
<dbReference type="InterPro" id="IPR020012">
    <property type="entry name" value="LysM_FimV"/>
</dbReference>
<dbReference type="CDD" id="cd00118">
    <property type="entry name" value="LysM"/>
    <property type="match status" value="1"/>
</dbReference>
<comment type="caution">
    <text evidence="3">The sequence shown here is derived from an EMBL/GenBank/DDBJ whole genome shotgun (WGS) entry which is preliminary data.</text>
</comment>
<dbReference type="InterPro" id="IPR018392">
    <property type="entry name" value="LysM"/>
</dbReference>
<keyword evidence="2" id="KW-0732">Signal</keyword>
<feature type="chain" id="PRO_5046778797" description="LysM domain-containing protein" evidence="2">
    <location>
        <begin position="21"/>
        <end position="495"/>
    </location>
</feature>
<reference evidence="3 4" key="1">
    <citation type="submission" date="2021-05" db="EMBL/GenBank/DDBJ databases">
        <title>Shewanella sp. JM162201.</title>
        <authorList>
            <person name="Xu S."/>
            <person name="Li A."/>
        </authorList>
    </citation>
    <scope>NUCLEOTIDE SEQUENCE [LARGE SCALE GENOMIC DNA]</scope>
    <source>
        <strain evidence="3 4">JM162201</strain>
    </source>
</reference>
<evidence type="ECO:0000256" key="2">
    <source>
        <dbReference type="SAM" id="SignalP"/>
    </source>
</evidence>
<evidence type="ECO:0000313" key="4">
    <source>
        <dbReference type="Proteomes" id="UP001195903"/>
    </source>
</evidence>
<dbReference type="EMBL" id="JAHEPS010000002">
    <property type="protein sequence ID" value="MBT1444094.1"/>
    <property type="molecule type" value="Genomic_DNA"/>
</dbReference>
<feature type="compositionally biased region" description="Low complexity" evidence="1">
    <location>
        <begin position="359"/>
        <end position="386"/>
    </location>
</feature>
<organism evidence="3 4">
    <name type="scientific">Shewanella jiangmenensis</name>
    <dbReference type="NCBI Taxonomy" id="2837387"/>
    <lineage>
        <taxon>Bacteria</taxon>
        <taxon>Pseudomonadati</taxon>
        <taxon>Pseudomonadota</taxon>
        <taxon>Gammaproteobacteria</taxon>
        <taxon>Alteromonadales</taxon>
        <taxon>Shewanellaceae</taxon>
        <taxon>Shewanella</taxon>
    </lineage>
</organism>
<protein>
    <recommendedName>
        <fullName evidence="5">LysM domain-containing protein</fullName>
    </recommendedName>
</protein>
<gene>
    <name evidence="3" type="ORF">KJI95_06095</name>
</gene>
<feature type="compositionally biased region" description="Polar residues" evidence="1">
    <location>
        <begin position="333"/>
        <end position="355"/>
    </location>
</feature>
<dbReference type="Proteomes" id="UP001195903">
    <property type="component" value="Unassembled WGS sequence"/>
</dbReference>
<evidence type="ECO:0000313" key="3">
    <source>
        <dbReference type="EMBL" id="MBT1444094.1"/>
    </source>
</evidence>
<feature type="region of interest" description="Disordered" evidence="1">
    <location>
        <begin position="268"/>
        <end position="386"/>
    </location>
</feature>
<evidence type="ECO:0008006" key="5">
    <source>
        <dbReference type="Google" id="ProtNLM"/>
    </source>
</evidence>